<sequence length="587" mass="64381">MAYLPFQFHSQIALQQFEDLYSLLTSENGPFELDGCNLDIAQVVAVARHRSPVQFEPKSYIDLGKSLQSFRSLLADGDIIYGVNTGFGGTADVRNSQAQQLQRVLIRELHYGIAERGSRDPRRVTTKPPSTWNLLREQPAGTNHLPETWTRASIIIRLNSLLKGYSAVRPIVLDRLLDLLAHDIIPIIPLRGSISASGDLSPLSYIGGAIQGKSTIRIHSDTGESDFADVAFIRTGLEPVTLEAKEGLAIVNGTAISAATAALVLHDAHVLAIMSQVLTAMSVEALQGTVESFDPFFADVRPHPGQIDAARNIREWLQGSRLVQVNEGSDSALRQDRYSIRTAPQWIGPVLEDLTLANQQVTIECNSATDNPLASPDGRMLHGGNFQAKAVTSAMEKARQGNCSLGRMLFAQCAEIVNPSTSRGLPPNLVAEDPSVSYIFKGTDINMAALQAELGFLSTPVNHVQTAELGNQSLNSLALISARYTHTSNDILAQMVAVHTIALCQAVDLRALVIEFFDEFQSVFKQIIEGFYQGLELQIGNLTAKDVLMENLWKQLKKSFDETVSLDARDRFDLLYAKIGDIPWRPR</sequence>
<dbReference type="NCBIfam" id="TIGR01226">
    <property type="entry name" value="phe_am_lyase"/>
    <property type="match status" value="1"/>
</dbReference>
<dbReference type="Gene3D" id="1.20.200.10">
    <property type="entry name" value="Fumarase/aspartase (Central domain)"/>
    <property type="match status" value="1"/>
</dbReference>
<protein>
    <submittedName>
        <fullName evidence="3">Phenylalanine ammonia-lyase</fullName>
    </submittedName>
</protein>
<dbReference type="PROSITE" id="PS00488">
    <property type="entry name" value="PAL_HISTIDASE"/>
    <property type="match status" value="1"/>
</dbReference>
<dbReference type="Pfam" id="PF00221">
    <property type="entry name" value="Lyase_aromatic"/>
    <property type="match status" value="1"/>
</dbReference>
<dbReference type="InterPro" id="IPR005922">
    <property type="entry name" value="Phe_NH3-lyase"/>
</dbReference>
<proteinExistence type="inferred from homology"/>
<comment type="similarity">
    <text evidence="1 2">Belongs to the PAL/histidase family.</text>
</comment>
<dbReference type="Gene3D" id="1.10.275.10">
    <property type="entry name" value="Fumarase/aspartase (N-terminal domain)"/>
    <property type="match status" value="1"/>
</dbReference>
<evidence type="ECO:0000313" key="4">
    <source>
        <dbReference type="Proteomes" id="UP000800035"/>
    </source>
</evidence>
<accession>A0A6A5TX06</accession>
<dbReference type="GO" id="GO:0006559">
    <property type="term" value="P:L-phenylalanine catabolic process"/>
    <property type="evidence" value="ECO:0007669"/>
    <property type="project" value="InterPro"/>
</dbReference>
<dbReference type="Proteomes" id="UP000800035">
    <property type="component" value="Unassembled WGS sequence"/>
</dbReference>
<dbReference type="InterPro" id="IPR022313">
    <property type="entry name" value="Phe/His_NH3-lyase_AS"/>
</dbReference>
<dbReference type="InterPro" id="IPR008948">
    <property type="entry name" value="L-Aspartase-like"/>
</dbReference>
<dbReference type="InterPro" id="IPR001106">
    <property type="entry name" value="Aromatic_Lyase"/>
</dbReference>
<dbReference type="SUPFAM" id="SSF48557">
    <property type="entry name" value="L-aspartase-like"/>
    <property type="match status" value="1"/>
</dbReference>
<dbReference type="EMBL" id="ML976991">
    <property type="protein sequence ID" value="KAF1956864.1"/>
    <property type="molecule type" value="Genomic_DNA"/>
</dbReference>
<evidence type="ECO:0000313" key="3">
    <source>
        <dbReference type="EMBL" id="KAF1956864.1"/>
    </source>
</evidence>
<gene>
    <name evidence="3" type="ORF">CC80DRAFT_67644</name>
</gene>
<name>A0A6A5TX06_9PLEO</name>
<dbReference type="InterPro" id="IPR024083">
    <property type="entry name" value="Fumarase/histidase_N"/>
</dbReference>
<evidence type="ECO:0000256" key="2">
    <source>
        <dbReference type="RuleBase" id="RU003954"/>
    </source>
</evidence>
<dbReference type="GO" id="GO:0016841">
    <property type="term" value="F:ammonia-lyase activity"/>
    <property type="evidence" value="ECO:0007669"/>
    <property type="project" value="InterPro"/>
</dbReference>
<evidence type="ECO:0000256" key="1">
    <source>
        <dbReference type="ARBA" id="ARBA00007238"/>
    </source>
</evidence>
<keyword evidence="4" id="KW-1185">Reference proteome</keyword>
<keyword evidence="2 3" id="KW-0456">Lyase</keyword>
<dbReference type="CDD" id="cd00332">
    <property type="entry name" value="PAL-HAL"/>
    <property type="match status" value="1"/>
</dbReference>
<dbReference type="GO" id="GO:0005737">
    <property type="term" value="C:cytoplasm"/>
    <property type="evidence" value="ECO:0007669"/>
    <property type="project" value="InterPro"/>
</dbReference>
<reference evidence="3" key="1">
    <citation type="journal article" date="2020" name="Stud. Mycol.">
        <title>101 Dothideomycetes genomes: a test case for predicting lifestyles and emergence of pathogens.</title>
        <authorList>
            <person name="Haridas S."/>
            <person name="Albert R."/>
            <person name="Binder M."/>
            <person name="Bloem J."/>
            <person name="Labutti K."/>
            <person name="Salamov A."/>
            <person name="Andreopoulos B."/>
            <person name="Baker S."/>
            <person name="Barry K."/>
            <person name="Bills G."/>
            <person name="Bluhm B."/>
            <person name="Cannon C."/>
            <person name="Castanera R."/>
            <person name="Culley D."/>
            <person name="Daum C."/>
            <person name="Ezra D."/>
            <person name="Gonzalez J."/>
            <person name="Henrissat B."/>
            <person name="Kuo A."/>
            <person name="Liang C."/>
            <person name="Lipzen A."/>
            <person name="Lutzoni F."/>
            <person name="Magnuson J."/>
            <person name="Mondo S."/>
            <person name="Nolan M."/>
            <person name="Ohm R."/>
            <person name="Pangilinan J."/>
            <person name="Park H.-J."/>
            <person name="Ramirez L."/>
            <person name="Alfaro M."/>
            <person name="Sun H."/>
            <person name="Tritt A."/>
            <person name="Yoshinaga Y."/>
            <person name="Zwiers L.-H."/>
            <person name="Turgeon B."/>
            <person name="Goodwin S."/>
            <person name="Spatafora J."/>
            <person name="Crous P."/>
            <person name="Grigoriev I."/>
        </authorList>
    </citation>
    <scope>NUCLEOTIDE SEQUENCE</scope>
    <source>
        <strain evidence="3">CBS 675.92</strain>
    </source>
</reference>
<dbReference type="AlphaFoldDB" id="A0A6A5TX06"/>
<dbReference type="OrthoDB" id="10051290at2759"/>
<dbReference type="PANTHER" id="PTHR10362">
    <property type="entry name" value="HISTIDINE AMMONIA-LYASE"/>
    <property type="match status" value="1"/>
</dbReference>
<organism evidence="3 4">
    <name type="scientific">Byssothecium circinans</name>
    <dbReference type="NCBI Taxonomy" id="147558"/>
    <lineage>
        <taxon>Eukaryota</taxon>
        <taxon>Fungi</taxon>
        <taxon>Dikarya</taxon>
        <taxon>Ascomycota</taxon>
        <taxon>Pezizomycotina</taxon>
        <taxon>Dothideomycetes</taxon>
        <taxon>Pleosporomycetidae</taxon>
        <taxon>Pleosporales</taxon>
        <taxon>Massarineae</taxon>
        <taxon>Massarinaceae</taxon>
        <taxon>Byssothecium</taxon>
    </lineage>
</organism>